<feature type="binding site" evidence="4">
    <location>
        <position position="149"/>
    </location>
    <ligand>
        <name>GTP</name>
        <dbReference type="ChEBI" id="CHEBI:37565"/>
    </ligand>
</feature>
<accession>A0A4Y8WNN8</accession>
<evidence type="ECO:0000313" key="9">
    <source>
        <dbReference type="EMBL" id="TFH94446.1"/>
    </source>
</evidence>
<dbReference type="GO" id="GO:0005525">
    <property type="term" value="F:GTP binding"/>
    <property type="evidence" value="ECO:0007669"/>
    <property type="project" value="UniProtKB-UniRule"/>
</dbReference>
<dbReference type="SUPFAM" id="SSF55307">
    <property type="entry name" value="Tubulin C-terminal domain-like"/>
    <property type="match status" value="1"/>
</dbReference>
<dbReference type="GO" id="GO:0051258">
    <property type="term" value="P:protein polymerization"/>
    <property type="evidence" value="ECO:0007669"/>
    <property type="project" value="UniProtKB-UniRule"/>
</dbReference>
<dbReference type="AlphaFoldDB" id="A0A4Y8WNN8"/>
<feature type="binding site" evidence="4">
    <location>
        <position position="153"/>
    </location>
    <ligand>
        <name>GTP</name>
        <dbReference type="ChEBI" id="CHEBI:37565"/>
    </ligand>
</feature>
<dbReference type="GeneID" id="66796864"/>
<dbReference type="InterPro" id="IPR018316">
    <property type="entry name" value="Tubulin/FtsZ_2-layer-sand-dom"/>
</dbReference>
<keyword evidence="4" id="KW-0131">Cell cycle</keyword>
<dbReference type="CDD" id="cd02201">
    <property type="entry name" value="FtsZ_type1"/>
    <property type="match status" value="1"/>
</dbReference>
<comment type="caution">
    <text evidence="9">The sequence shown here is derived from an EMBL/GenBank/DDBJ whole genome shotgun (WGS) entry which is preliminary data.</text>
</comment>
<feature type="region of interest" description="Disordered" evidence="6">
    <location>
        <begin position="430"/>
        <end position="452"/>
    </location>
</feature>
<feature type="domain" description="Tubulin/FtsZ GTPase" evidence="7">
    <location>
        <begin position="22"/>
        <end position="214"/>
    </location>
</feature>
<dbReference type="FunFam" id="3.40.50.1440:FF:000001">
    <property type="entry name" value="Cell division protein FtsZ"/>
    <property type="match status" value="1"/>
</dbReference>
<dbReference type="InterPro" id="IPR045061">
    <property type="entry name" value="FtsZ/CetZ"/>
</dbReference>
<dbReference type="EMBL" id="SPNC01000121">
    <property type="protein sequence ID" value="TFH94446.1"/>
    <property type="molecule type" value="Genomic_DNA"/>
</dbReference>
<sequence>MMGDFVEGVLPIKDKAKNQRTIIKVIGVGGGGGNAVNYMYKQDVENVSYLLCNTDQQHLNACDVPHTICLGEKTTKGLGAGNNPRLAHDAAEESEQKVREALSDGTEMVFITAGMGGGTGTGAAPVIARIAKSMGILTVGIVTIPFLFEGRSKILQAIDGVEELKKNVDAILVVNNELLNKIYPDLRMTEGFRKADETLTTSTRSISEMITIPGIVNLDFNDVKTTLESGGVSIITRGFASEEEGLKKAMQEALDSPLLNTSNFSQATRLLIQVTYKHDHEPTTKMAEELKDMTAKVTTKFDFIWGMSERNDDTMENDLGFILLASGFDDSVMIADEYQDEIPRRSKEEEEKTIGNYYGSDLSQANTYKEYETVIFTDELMVNNGFISLVNQRPTLTRSKEQLETIKQFLDGDNGFGNWSAQPVISYPRENKPVTKSNTGATTGGVIKFGDD</sequence>
<dbReference type="GO" id="GO:0003924">
    <property type="term" value="F:GTPase activity"/>
    <property type="evidence" value="ECO:0007669"/>
    <property type="project" value="UniProtKB-UniRule"/>
</dbReference>
<comment type="similarity">
    <text evidence="1 4">Belongs to the FtsZ family.</text>
</comment>
<comment type="subcellular location">
    <subcellularLocation>
        <location evidence="4">Cytoplasm</location>
    </subcellularLocation>
    <text evidence="4">Assembles at midcell at the inner surface of the cytoplasmic membrane.</text>
</comment>
<evidence type="ECO:0000256" key="3">
    <source>
        <dbReference type="ARBA" id="ARBA00023134"/>
    </source>
</evidence>
<dbReference type="Proteomes" id="UP000297225">
    <property type="component" value="Unassembled WGS sequence"/>
</dbReference>
<dbReference type="InterPro" id="IPR003008">
    <property type="entry name" value="Tubulin_FtsZ_GTPase"/>
</dbReference>
<protein>
    <recommendedName>
        <fullName evidence="4 5">Cell division protein FtsZ</fullName>
    </recommendedName>
</protein>
<dbReference type="InterPro" id="IPR000158">
    <property type="entry name" value="Cell_div_FtsZ"/>
</dbReference>
<feature type="binding site" evidence="4">
    <location>
        <begin position="118"/>
        <end position="120"/>
    </location>
    <ligand>
        <name>GTP</name>
        <dbReference type="ChEBI" id="CHEBI:37565"/>
    </ligand>
</feature>
<dbReference type="GO" id="GO:0032153">
    <property type="term" value="C:cell division site"/>
    <property type="evidence" value="ECO:0007669"/>
    <property type="project" value="UniProtKB-UniRule"/>
</dbReference>
<keyword evidence="4" id="KW-0717">Septation</keyword>
<dbReference type="InterPro" id="IPR008280">
    <property type="entry name" value="Tub_FtsZ_C"/>
</dbReference>
<evidence type="ECO:0000256" key="2">
    <source>
        <dbReference type="ARBA" id="ARBA00022741"/>
    </source>
</evidence>
<keyword evidence="10" id="KW-1185">Reference proteome</keyword>
<dbReference type="InterPro" id="IPR036525">
    <property type="entry name" value="Tubulin/FtsZ_GTPase_sf"/>
</dbReference>
<feature type="domain" description="Tubulin/FtsZ 2-layer sandwich" evidence="8">
    <location>
        <begin position="216"/>
        <end position="337"/>
    </location>
</feature>
<feature type="binding site" evidence="4">
    <location>
        <begin position="30"/>
        <end position="34"/>
    </location>
    <ligand>
        <name>GTP</name>
        <dbReference type="ChEBI" id="CHEBI:37565"/>
    </ligand>
</feature>
<evidence type="ECO:0000259" key="7">
    <source>
        <dbReference type="SMART" id="SM00864"/>
    </source>
</evidence>
<evidence type="ECO:0000256" key="4">
    <source>
        <dbReference type="HAMAP-Rule" id="MF_00909"/>
    </source>
</evidence>
<organism evidence="9 10">
    <name type="scientific">Porphyromonas levii</name>
    <dbReference type="NCBI Taxonomy" id="28114"/>
    <lineage>
        <taxon>Bacteria</taxon>
        <taxon>Pseudomonadati</taxon>
        <taxon>Bacteroidota</taxon>
        <taxon>Bacteroidia</taxon>
        <taxon>Bacteroidales</taxon>
        <taxon>Porphyromonadaceae</taxon>
        <taxon>Porphyromonas</taxon>
    </lineage>
</organism>
<evidence type="ECO:0000256" key="6">
    <source>
        <dbReference type="SAM" id="MobiDB-lite"/>
    </source>
</evidence>
<evidence type="ECO:0000256" key="5">
    <source>
        <dbReference type="NCBIfam" id="TIGR00065"/>
    </source>
</evidence>
<dbReference type="GO" id="GO:0000917">
    <property type="term" value="P:division septum assembly"/>
    <property type="evidence" value="ECO:0007669"/>
    <property type="project" value="UniProtKB-KW"/>
</dbReference>
<proteinExistence type="inferred from homology"/>
<dbReference type="PRINTS" id="PR00423">
    <property type="entry name" value="CELLDVISFTSZ"/>
</dbReference>
<name>A0A4Y8WNN8_9PORP</name>
<comment type="subunit">
    <text evidence="4">Homodimer. Polymerizes to form a dynamic ring structure in a strictly GTP-dependent manner. Interacts directly with several other division proteins.</text>
</comment>
<gene>
    <name evidence="4 9" type="primary">ftsZ</name>
    <name evidence="9" type="ORF">E4P47_07445</name>
</gene>
<dbReference type="Pfam" id="PF00091">
    <property type="entry name" value="Tubulin"/>
    <property type="match status" value="1"/>
</dbReference>
<keyword evidence="3 4" id="KW-0342">GTP-binding</keyword>
<feature type="binding site" evidence="4">
    <location>
        <position position="196"/>
    </location>
    <ligand>
        <name>GTP</name>
        <dbReference type="ChEBI" id="CHEBI:37565"/>
    </ligand>
</feature>
<dbReference type="OrthoDB" id="9813375at2"/>
<dbReference type="PANTHER" id="PTHR30314">
    <property type="entry name" value="CELL DIVISION PROTEIN FTSZ-RELATED"/>
    <property type="match status" value="1"/>
</dbReference>
<comment type="function">
    <text evidence="4">Essential cell division protein that forms a contractile ring structure (Z ring) at the future cell division site. The regulation of the ring assembly controls the timing and the location of cell division. One of the functions of the FtsZ ring is to recruit other cell division proteins to the septum to produce a new cell wall between the dividing cells. Binds GTP and shows GTPase activity.</text>
</comment>
<dbReference type="GO" id="GO:0043093">
    <property type="term" value="P:FtsZ-dependent cytokinesis"/>
    <property type="evidence" value="ECO:0007669"/>
    <property type="project" value="UniProtKB-UniRule"/>
</dbReference>
<keyword evidence="4" id="KW-0963">Cytoplasm</keyword>
<dbReference type="HAMAP" id="MF_00909">
    <property type="entry name" value="FtsZ"/>
    <property type="match status" value="1"/>
</dbReference>
<dbReference type="RefSeq" id="WP_018357880.1">
    <property type="nucleotide sequence ID" value="NZ_CP197400.1"/>
</dbReference>
<dbReference type="PANTHER" id="PTHR30314:SF3">
    <property type="entry name" value="MITOCHONDRIAL DIVISION PROTEIN FSZA"/>
    <property type="match status" value="1"/>
</dbReference>
<evidence type="ECO:0000313" key="10">
    <source>
        <dbReference type="Proteomes" id="UP000297225"/>
    </source>
</evidence>
<dbReference type="SMART" id="SM00865">
    <property type="entry name" value="Tubulin_C"/>
    <property type="match status" value="1"/>
</dbReference>
<dbReference type="NCBIfam" id="TIGR00065">
    <property type="entry name" value="ftsZ"/>
    <property type="match status" value="1"/>
</dbReference>
<dbReference type="SUPFAM" id="SSF52490">
    <property type="entry name" value="Tubulin nucleotide-binding domain-like"/>
    <property type="match status" value="1"/>
</dbReference>
<reference evidence="9 10" key="1">
    <citation type="submission" date="2019-03" db="EMBL/GenBank/DDBJ databases">
        <title>Porphyromonas levii Isolated from the Uterus of Dairy Cows.</title>
        <authorList>
            <person name="Francis A.M."/>
        </authorList>
    </citation>
    <scope>NUCLEOTIDE SEQUENCE [LARGE SCALE GENOMIC DNA]</scope>
    <source>
        <strain evidence="9 10">AF5678</strain>
    </source>
</reference>
<dbReference type="SMART" id="SM00864">
    <property type="entry name" value="Tubulin"/>
    <property type="match status" value="1"/>
</dbReference>
<keyword evidence="2 4" id="KW-0547">Nucleotide-binding</keyword>
<evidence type="ECO:0000259" key="8">
    <source>
        <dbReference type="SMART" id="SM00865"/>
    </source>
</evidence>
<dbReference type="Gene3D" id="3.40.50.1440">
    <property type="entry name" value="Tubulin/FtsZ, GTPase domain"/>
    <property type="match status" value="1"/>
</dbReference>
<evidence type="ECO:0000256" key="1">
    <source>
        <dbReference type="ARBA" id="ARBA00009690"/>
    </source>
</evidence>
<dbReference type="STRING" id="1122973.GCA_000379925_00619"/>
<keyword evidence="4 9" id="KW-0132">Cell division</keyword>
<dbReference type="GO" id="GO:0005737">
    <property type="term" value="C:cytoplasm"/>
    <property type="evidence" value="ECO:0007669"/>
    <property type="project" value="UniProtKB-SubCell"/>
</dbReference>